<feature type="domain" description="RING-type" evidence="6">
    <location>
        <begin position="302"/>
        <end position="346"/>
    </location>
</feature>
<dbReference type="SUPFAM" id="SSF57850">
    <property type="entry name" value="RING/U-box"/>
    <property type="match status" value="1"/>
</dbReference>
<accession>C3YAX4</accession>
<organism>
    <name type="scientific">Branchiostoma floridae</name>
    <name type="common">Florida lancelet</name>
    <name type="synonym">Amphioxus</name>
    <dbReference type="NCBI Taxonomy" id="7739"/>
    <lineage>
        <taxon>Eukaryota</taxon>
        <taxon>Metazoa</taxon>
        <taxon>Chordata</taxon>
        <taxon>Cephalochordata</taxon>
        <taxon>Leptocardii</taxon>
        <taxon>Amphioxiformes</taxon>
        <taxon>Branchiostomatidae</taxon>
        <taxon>Branchiostoma</taxon>
    </lineage>
</organism>
<reference evidence="7" key="1">
    <citation type="journal article" date="2008" name="Nature">
        <title>The amphioxus genome and the evolution of the chordate karyotype.</title>
        <authorList>
            <consortium name="US DOE Joint Genome Institute (JGI-PGF)"/>
            <person name="Putnam N.H."/>
            <person name="Butts T."/>
            <person name="Ferrier D.E.K."/>
            <person name="Furlong R.F."/>
            <person name="Hellsten U."/>
            <person name="Kawashima T."/>
            <person name="Robinson-Rechavi M."/>
            <person name="Shoguchi E."/>
            <person name="Terry A."/>
            <person name="Yu J.-K."/>
            <person name="Benito-Gutierrez E.L."/>
            <person name="Dubchak I."/>
            <person name="Garcia-Fernandez J."/>
            <person name="Gibson-Brown J.J."/>
            <person name="Grigoriev I.V."/>
            <person name="Horton A.C."/>
            <person name="de Jong P.J."/>
            <person name="Jurka J."/>
            <person name="Kapitonov V.V."/>
            <person name="Kohara Y."/>
            <person name="Kuroki Y."/>
            <person name="Lindquist E."/>
            <person name="Lucas S."/>
            <person name="Osoegawa K."/>
            <person name="Pennacchio L.A."/>
            <person name="Salamov A.A."/>
            <person name="Satou Y."/>
            <person name="Sauka-Spengler T."/>
            <person name="Schmutz J."/>
            <person name="Shin-I T."/>
            <person name="Toyoda A."/>
            <person name="Bronner-Fraser M."/>
            <person name="Fujiyama A."/>
            <person name="Holland L.Z."/>
            <person name="Holland P.W.H."/>
            <person name="Satoh N."/>
            <person name="Rokhsar D.S."/>
        </authorList>
    </citation>
    <scope>NUCLEOTIDE SEQUENCE [LARGE SCALE GENOMIC DNA]</scope>
    <source>
        <strain evidence="7">S238N-H82</strain>
        <tissue evidence="7">Testes</tissue>
    </source>
</reference>
<evidence type="ECO:0000256" key="5">
    <source>
        <dbReference type="SAM" id="Phobius"/>
    </source>
</evidence>
<feature type="transmembrane region" description="Helical" evidence="5">
    <location>
        <begin position="95"/>
        <end position="118"/>
    </location>
</feature>
<dbReference type="Gene3D" id="3.30.40.10">
    <property type="entry name" value="Zinc/RING finger domain, C3HC4 (zinc finger)"/>
    <property type="match status" value="1"/>
</dbReference>
<evidence type="ECO:0000256" key="2">
    <source>
        <dbReference type="ARBA" id="ARBA00022771"/>
    </source>
</evidence>
<dbReference type="InterPro" id="IPR013083">
    <property type="entry name" value="Znf_RING/FYVE/PHD"/>
</dbReference>
<keyword evidence="5" id="KW-0812">Transmembrane</keyword>
<dbReference type="Pfam" id="PF13920">
    <property type="entry name" value="zf-C3HC4_3"/>
    <property type="match status" value="1"/>
</dbReference>
<evidence type="ECO:0000256" key="1">
    <source>
        <dbReference type="ARBA" id="ARBA00022723"/>
    </source>
</evidence>
<gene>
    <name evidence="7" type="ORF">BRAFLDRAFT_131976</name>
</gene>
<feature type="transmembrane region" description="Helical" evidence="5">
    <location>
        <begin position="124"/>
        <end position="145"/>
    </location>
</feature>
<dbReference type="GO" id="GO:0008270">
    <property type="term" value="F:zinc ion binding"/>
    <property type="evidence" value="ECO:0007669"/>
    <property type="project" value="UniProtKB-KW"/>
</dbReference>
<keyword evidence="5" id="KW-0472">Membrane</keyword>
<evidence type="ECO:0000259" key="6">
    <source>
        <dbReference type="PROSITE" id="PS50089"/>
    </source>
</evidence>
<dbReference type="PROSITE" id="PS50089">
    <property type="entry name" value="ZF_RING_2"/>
    <property type="match status" value="1"/>
</dbReference>
<feature type="transmembrane region" description="Helical" evidence="5">
    <location>
        <begin position="30"/>
        <end position="52"/>
    </location>
</feature>
<feature type="transmembrane region" description="Helical" evidence="5">
    <location>
        <begin position="166"/>
        <end position="185"/>
    </location>
</feature>
<sequence>MQQQDIPVDATIMESESTVWAIMEKAGMTLGLLTVVNVVVGQIILLVGRPYFGVYAVSSSNGRSQWFFELTIIASLSASQLNLPLIVPKSWSATLLLTVLCFATSWAVSVLSICQLIGNSLWRPIAAFTGAVDLLILPLALELFIIPPFFRRRRGWSCLYLDPVPLYEVLAPVVFLSKFFTWYFWSICSIWKSVNYLIPLEPTLHGYLPEMFSVIAYSVETVWAPVRKILSVITATQFCGSILLIPPVVTNYVRRMDTQRMAWNLCLKWFRRGKFIQRMPTRDPRSLHNTVDREVTTADGNCVVCHEDPVAVTLVPCGHRCLCRDCGDILTRGRHMTTSRKCPLDRRPITSVVDAHDFIVWEAT</sequence>
<proteinExistence type="predicted"/>
<dbReference type="InterPro" id="IPR001841">
    <property type="entry name" value="Znf_RING"/>
</dbReference>
<evidence type="ECO:0000256" key="4">
    <source>
        <dbReference type="PROSITE-ProRule" id="PRU00175"/>
    </source>
</evidence>
<name>C3YAX4_BRAFL</name>
<dbReference type="EMBL" id="GG666495">
    <property type="protein sequence ID" value="EEN62575.1"/>
    <property type="molecule type" value="Genomic_DNA"/>
</dbReference>
<dbReference type="AlphaFoldDB" id="C3YAX4"/>
<evidence type="ECO:0000256" key="3">
    <source>
        <dbReference type="ARBA" id="ARBA00022833"/>
    </source>
</evidence>
<feature type="transmembrane region" description="Helical" evidence="5">
    <location>
        <begin position="229"/>
        <end position="253"/>
    </location>
</feature>
<protein>
    <recommendedName>
        <fullName evidence="6">RING-type domain-containing protein</fullName>
    </recommendedName>
</protein>
<evidence type="ECO:0000313" key="7">
    <source>
        <dbReference type="EMBL" id="EEN62575.1"/>
    </source>
</evidence>
<keyword evidence="1" id="KW-0479">Metal-binding</keyword>
<dbReference type="InParanoid" id="C3YAX4"/>
<keyword evidence="3" id="KW-0862">Zinc</keyword>
<keyword evidence="5" id="KW-1133">Transmembrane helix</keyword>
<keyword evidence="2 4" id="KW-0863">Zinc-finger</keyword>